<reference evidence="16 17" key="1">
    <citation type="submission" date="2024-05" db="EMBL/GenBank/DDBJ databases">
        <title>A draft genome resource for the thread blight pathogen Marasmius tenuissimus strain MS-2.</title>
        <authorList>
            <person name="Yulfo-Soto G.E."/>
            <person name="Baruah I.K."/>
            <person name="Amoako-Attah I."/>
            <person name="Bukari Y."/>
            <person name="Meinhardt L.W."/>
            <person name="Bailey B.A."/>
            <person name="Cohen S.P."/>
        </authorList>
    </citation>
    <scope>NUCLEOTIDE SEQUENCE [LARGE SCALE GENOMIC DNA]</scope>
    <source>
        <strain evidence="16 17">MS-2</strain>
    </source>
</reference>
<feature type="domain" description="Glycosyl hydrolase family 63 N-terminal" evidence="15">
    <location>
        <begin position="24"/>
        <end position="62"/>
    </location>
</feature>
<comment type="catalytic activity">
    <reaction evidence="12">
        <text>N(4)-(alpha-D-Glc-(1-&gt;2)-alpha-D-Glc-(1-&gt;3)-alpha-D-Glc-(1-&gt;3)-alpha-D-Man-(1-&gt;2)-alpha-D-Man-(1-&gt;2)-alpha-D-Man-(1-&gt;3)-[alpha-D-Man-(1-&gt;2)-alpha-D-Man-(1-&gt;3)-[alpha-D-Man-(1-&gt;2)-alpha-D-Man-(1-&gt;6)]-alpha-D-Man-(1-&gt;6)]-beta-D-Man-(1-&gt;4)-beta-D-GlcNAc-(1-&gt;4)-beta-D-GlcNAc)-L-asparaginyl-[protein] + H2O = N(4)-(alpha-D-Glc-(1-&gt;3)-alpha-D-Glc-(1-&gt;3)-alpha-D-Man-(1-&gt;2)-alpha-D-Man-(1-&gt;2)-alpha-D-Man-(1-&gt;3)-[alpha-D-Man-(1-&gt;2)-alpha-D-Man-(1-&gt;3)-[alpha-D-Man-(1-&gt;2)-alpha-D-Man-(1-&gt;6)]-alpha-D-Man-(1-&gt;6)]-beta-D-Man-(1-&gt;4)-beta-D-GlcNAc-(1-&gt;4)-beta-D-GlcNAc)-L-asparaginyl-[protein] + beta-D-glucose</text>
        <dbReference type="Rhea" id="RHEA:55988"/>
        <dbReference type="Rhea" id="RHEA-COMP:12806"/>
        <dbReference type="Rhea" id="RHEA-COMP:14355"/>
        <dbReference type="ChEBI" id="CHEBI:15377"/>
        <dbReference type="ChEBI" id="CHEBI:15903"/>
        <dbReference type="ChEBI" id="CHEBI:59082"/>
        <dbReference type="ChEBI" id="CHEBI:132537"/>
        <dbReference type="EC" id="3.2.1.106"/>
    </reaction>
</comment>
<name>A0ABR3ACD1_9AGAR</name>
<dbReference type="InterPro" id="IPR012341">
    <property type="entry name" value="6hp_glycosidase-like_sf"/>
</dbReference>
<evidence type="ECO:0000256" key="11">
    <source>
        <dbReference type="ARBA" id="ARBA00038888"/>
    </source>
</evidence>
<comment type="subcellular location">
    <subcellularLocation>
        <location evidence="1 12">Endoplasmic reticulum membrane</location>
        <topology evidence="1 12">Single-pass type II membrane protein</topology>
    </subcellularLocation>
</comment>
<evidence type="ECO:0000256" key="2">
    <source>
        <dbReference type="ARBA" id="ARBA00010833"/>
    </source>
</evidence>
<evidence type="ECO:0000256" key="8">
    <source>
        <dbReference type="ARBA" id="ARBA00023136"/>
    </source>
</evidence>
<dbReference type="InterPro" id="IPR031631">
    <property type="entry name" value="Glyco_hydro_63N"/>
</dbReference>
<protein>
    <recommendedName>
        <fullName evidence="11 12">Mannosyl-oligosaccharide glucosidase</fullName>
        <ecNumber evidence="11 12">3.2.1.106</ecNumber>
    </recommendedName>
</protein>
<comment type="similarity">
    <text evidence="2 12">Belongs to the glycosyl hydrolase 63 family.</text>
</comment>
<dbReference type="GO" id="GO:0004573">
    <property type="term" value="F:Glc3Man9GlcNAc2 oligosaccharide glucosidase activity"/>
    <property type="evidence" value="ECO:0007669"/>
    <property type="project" value="UniProtKB-EC"/>
</dbReference>
<comment type="function">
    <text evidence="12">Cleaves the distal alpha 1,2-linked glucose residue from the Glc(3)Man(9)GlcNAc(2) oligosaccharide precursor.</text>
</comment>
<evidence type="ECO:0000256" key="12">
    <source>
        <dbReference type="RuleBase" id="RU368089"/>
    </source>
</evidence>
<evidence type="ECO:0000256" key="9">
    <source>
        <dbReference type="ARBA" id="ARBA00023180"/>
    </source>
</evidence>
<keyword evidence="8" id="KW-0472">Membrane</keyword>
<dbReference type="Pfam" id="PF03200">
    <property type="entry name" value="Glyco_hydro_63"/>
    <property type="match status" value="1"/>
</dbReference>
<evidence type="ECO:0000259" key="15">
    <source>
        <dbReference type="Pfam" id="PF16923"/>
    </source>
</evidence>
<dbReference type="Pfam" id="PF16923">
    <property type="entry name" value="Glyco_hydro_63N"/>
    <property type="match status" value="2"/>
</dbReference>
<keyword evidence="9" id="KW-0325">Glycoprotein</keyword>
<dbReference type="Proteomes" id="UP001437256">
    <property type="component" value="Unassembled WGS sequence"/>
</dbReference>
<dbReference type="InterPro" id="IPR038518">
    <property type="entry name" value="Glyco_hydro_63N_sf"/>
</dbReference>
<keyword evidence="7" id="KW-1133">Transmembrane helix</keyword>
<accession>A0ABR3ACD1</accession>
<keyword evidence="3" id="KW-0812">Transmembrane</keyword>
<dbReference type="Gene3D" id="1.50.10.10">
    <property type="match status" value="1"/>
</dbReference>
<evidence type="ECO:0000256" key="6">
    <source>
        <dbReference type="ARBA" id="ARBA00022968"/>
    </source>
</evidence>
<keyword evidence="17" id="KW-1185">Reference proteome</keyword>
<dbReference type="InterPro" id="IPR004888">
    <property type="entry name" value="Glycoside_hydrolase_63"/>
</dbReference>
<evidence type="ECO:0000256" key="3">
    <source>
        <dbReference type="ARBA" id="ARBA00022692"/>
    </source>
</evidence>
<evidence type="ECO:0000256" key="13">
    <source>
        <dbReference type="SAM" id="SignalP"/>
    </source>
</evidence>
<dbReference type="SUPFAM" id="SSF48208">
    <property type="entry name" value="Six-hairpin glycosidases"/>
    <property type="match status" value="1"/>
</dbReference>
<dbReference type="EMBL" id="JBBXMP010000003">
    <property type="protein sequence ID" value="KAL0071612.1"/>
    <property type="molecule type" value="Genomic_DNA"/>
</dbReference>
<keyword evidence="4 12" id="KW-0378">Hydrolase</keyword>
<dbReference type="PANTHER" id="PTHR10412:SF11">
    <property type="entry name" value="MANNOSYL-OLIGOSACCHARIDE GLUCOSIDASE"/>
    <property type="match status" value="1"/>
</dbReference>
<keyword evidence="13" id="KW-0732">Signal</keyword>
<proteinExistence type="inferred from homology"/>
<dbReference type="PANTHER" id="PTHR10412">
    <property type="entry name" value="MANNOSYL-OLIGOSACCHARIDE GLUCOSIDASE"/>
    <property type="match status" value="1"/>
</dbReference>
<evidence type="ECO:0000313" key="17">
    <source>
        <dbReference type="Proteomes" id="UP001437256"/>
    </source>
</evidence>
<comment type="caution">
    <text evidence="16">The sequence shown here is derived from an EMBL/GenBank/DDBJ whole genome shotgun (WGS) entry which is preliminary data.</text>
</comment>
<feature type="domain" description="Glycosyl hydrolase family 63 C-terminal" evidence="14">
    <location>
        <begin position="317"/>
        <end position="821"/>
    </location>
</feature>
<feature type="chain" id="PRO_5047128878" description="Mannosyl-oligosaccharide glucosidase" evidence="13">
    <location>
        <begin position="18"/>
        <end position="823"/>
    </location>
</feature>
<evidence type="ECO:0000259" key="14">
    <source>
        <dbReference type="Pfam" id="PF03200"/>
    </source>
</evidence>
<evidence type="ECO:0000256" key="1">
    <source>
        <dbReference type="ARBA" id="ARBA00004648"/>
    </source>
</evidence>
<evidence type="ECO:0000256" key="7">
    <source>
        <dbReference type="ARBA" id="ARBA00022989"/>
    </source>
</evidence>
<dbReference type="InterPro" id="IPR031335">
    <property type="entry name" value="Glyco_hydro_63_C"/>
</dbReference>
<keyword evidence="6" id="KW-0735">Signal-anchor</keyword>
<feature type="signal peptide" evidence="13">
    <location>
        <begin position="1"/>
        <end position="17"/>
    </location>
</feature>
<dbReference type="EC" id="3.2.1.106" evidence="11 12"/>
<keyword evidence="5 12" id="KW-0256">Endoplasmic reticulum</keyword>
<dbReference type="Gene3D" id="2.70.98.110">
    <property type="entry name" value="Glycosyl hydrolase family 63, N-terminal domain"/>
    <property type="match status" value="1"/>
</dbReference>
<sequence>MVLPWVLLFSLVSAISASSTVNNTLLWGPYRPNLYFGLRPRIPQSLMTGLIWFGAHDYASVARKLTTASISSVLLKLELSHFASATGPRHSCEQGDELKKYTWTKFTREGGTQVIEDALNNVQITTEFLRVPGGDHGGSWAARIKGKPLDASRPSRVSTIFYFGLEGIGGLEMETDEDEDGLEGPVSYSGSTPELDDFVIRVVDGPNNVAVTEGPGAQQFEDRIGKTHFLGVTVPSGNIWKAKEIIFQALFQRAQGILEPYREPGAGVPPDPSFTLQLPDEAYTGSNLHAVQKLFDGEFQFDVFFESASAKQKLSSATLDNGIVALENSFDERFKAAFPGHDEYSTLDKAAFEDFSKAITSNLMGGVGYFYGNSIVNKKFSFEWDEEEDSNVSDEGEEGGARLTEEKALLTATPSRSFFPRGFYWDEGFHLLHLGQWDNDFSVEILRDWINLIDDDGWVAREQILGEEARSKVPAEFQTQVPNYANPPTLAFAVTALISRVKAASKGPSAQDLGMDFGAQTPMTVPTSDESSQYLEPEVATAFLKSIYQPLKRHYDWFRRTQRGQIKQYGRKARSRSEAYRWRGRSETHVLTSGMDDYPRGPPHAGELHLDLISWMASFSRTMKEISSFIGEEDDAISYGEIEKAILDNIEDLHWSEKEQMYCDLNVDDDDESYHVCHKGYLSLFPFLLSLVPADSPHLGAILDLVRDPEELWSSYGIRSLSKSHPEFGQGENYWKGPIWMPMNYLALSALHKTYTKQEGPYQQRAKEIYSELRKNMIDNVFKEYQRTGYVWEQYDANNGEGRRSHPFTGWTSLITLIVSEKY</sequence>
<evidence type="ECO:0000256" key="10">
    <source>
        <dbReference type="ARBA" id="ARBA00023295"/>
    </source>
</evidence>
<evidence type="ECO:0000313" key="16">
    <source>
        <dbReference type="EMBL" id="KAL0071612.1"/>
    </source>
</evidence>
<evidence type="ECO:0000256" key="5">
    <source>
        <dbReference type="ARBA" id="ARBA00022824"/>
    </source>
</evidence>
<organism evidence="16 17">
    <name type="scientific">Marasmius tenuissimus</name>
    <dbReference type="NCBI Taxonomy" id="585030"/>
    <lineage>
        <taxon>Eukaryota</taxon>
        <taxon>Fungi</taxon>
        <taxon>Dikarya</taxon>
        <taxon>Basidiomycota</taxon>
        <taxon>Agaricomycotina</taxon>
        <taxon>Agaricomycetes</taxon>
        <taxon>Agaricomycetidae</taxon>
        <taxon>Agaricales</taxon>
        <taxon>Marasmiineae</taxon>
        <taxon>Marasmiaceae</taxon>
        <taxon>Marasmius</taxon>
    </lineage>
</organism>
<gene>
    <name evidence="16" type="primary">CWH41</name>
    <name evidence="16" type="ORF">AAF712_001469</name>
</gene>
<dbReference type="InterPro" id="IPR008928">
    <property type="entry name" value="6-hairpin_glycosidase_sf"/>
</dbReference>
<evidence type="ECO:0000256" key="4">
    <source>
        <dbReference type="ARBA" id="ARBA00022801"/>
    </source>
</evidence>
<feature type="domain" description="Glycosyl hydrolase family 63 N-terminal" evidence="15">
    <location>
        <begin position="70"/>
        <end position="270"/>
    </location>
</feature>
<keyword evidence="10 12" id="KW-0326">Glycosidase</keyword>